<dbReference type="Gene3D" id="3.90.820.10">
    <property type="entry name" value="Structural Genomics, Unknown Function 30-nov-00 1gh9 Mol_id"/>
    <property type="match status" value="1"/>
</dbReference>
<evidence type="ECO:0000259" key="1">
    <source>
        <dbReference type="SMART" id="SM00923"/>
    </source>
</evidence>
<dbReference type="GO" id="GO:0019290">
    <property type="term" value="P:siderophore biosynthetic process"/>
    <property type="evidence" value="ECO:0007669"/>
    <property type="project" value="TreeGrafter"/>
</dbReference>
<keyword evidence="3" id="KW-1185">Reference proteome</keyword>
<dbReference type="KEGG" id="naci:NUH88_13720"/>
<gene>
    <name evidence="2" type="ORF">NUH88_13720</name>
</gene>
<dbReference type="InterPro" id="IPR038020">
    <property type="entry name" value="MbtH-like_sf"/>
</dbReference>
<evidence type="ECO:0000313" key="2">
    <source>
        <dbReference type="EMBL" id="UUX48465.1"/>
    </source>
</evidence>
<feature type="domain" description="MbtH-like" evidence="1">
    <location>
        <begin position="7"/>
        <end position="56"/>
    </location>
</feature>
<dbReference type="EMBL" id="CP102480">
    <property type="protein sequence ID" value="UUX48465.1"/>
    <property type="molecule type" value="Genomic_DNA"/>
</dbReference>
<protein>
    <submittedName>
        <fullName evidence="2">MbtH family NRPS accessory protein</fullName>
    </submittedName>
</protein>
<dbReference type="GO" id="GO:0005829">
    <property type="term" value="C:cytosol"/>
    <property type="evidence" value="ECO:0007669"/>
    <property type="project" value="TreeGrafter"/>
</dbReference>
<dbReference type="AlphaFoldDB" id="A0A9J7APE2"/>
<dbReference type="InterPro" id="IPR005153">
    <property type="entry name" value="MbtH-like_dom"/>
</dbReference>
<dbReference type="PANTHER" id="PTHR38444:SF1">
    <property type="entry name" value="ENTEROBACTIN BIOSYNTHESIS PROTEIN YBDZ"/>
    <property type="match status" value="1"/>
</dbReference>
<dbReference type="SMART" id="SM00923">
    <property type="entry name" value="MbtH"/>
    <property type="match status" value="1"/>
</dbReference>
<evidence type="ECO:0000313" key="3">
    <source>
        <dbReference type="Proteomes" id="UP001060336"/>
    </source>
</evidence>
<dbReference type="RefSeq" id="WP_257766972.1">
    <property type="nucleotide sequence ID" value="NZ_CP102480.1"/>
</dbReference>
<dbReference type="SUPFAM" id="SSF160582">
    <property type="entry name" value="MbtH-like"/>
    <property type="match status" value="1"/>
</dbReference>
<dbReference type="InterPro" id="IPR037407">
    <property type="entry name" value="MLP_fam"/>
</dbReference>
<accession>A0A9J7APE2</accession>
<dbReference type="Proteomes" id="UP001060336">
    <property type="component" value="Chromosome"/>
</dbReference>
<dbReference type="Pfam" id="PF03621">
    <property type="entry name" value="MbtH"/>
    <property type="match status" value="1"/>
</dbReference>
<sequence>MSETSPGQTDTPAATHQVLVNEEEQYCVWPAGKPVPAGWESVFSGTHEACTAHVEEVWTDMRPKSVRG</sequence>
<organism evidence="2 3">
    <name type="scientific">Nisaea acidiphila</name>
    <dbReference type="NCBI Taxonomy" id="1862145"/>
    <lineage>
        <taxon>Bacteria</taxon>
        <taxon>Pseudomonadati</taxon>
        <taxon>Pseudomonadota</taxon>
        <taxon>Alphaproteobacteria</taxon>
        <taxon>Rhodospirillales</taxon>
        <taxon>Thalassobaculaceae</taxon>
        <taxon>Nisaea</taxon>
    </lineage>
</organism>
<dbReference type="PANTHER" id="PTHR38444">
    <property type="entry name" value="ENTEROBACTIN BIOSYNTHESIS PROTEIN YBDZ"/>
    <property type="match status" value="1"/>
</dbReference>
<reference evidence="2" key="1">
    <citation type="submission" date="2022-08" db="EMBL/GenBank/DDBJ databases">
        <title>Nisaea acidiphila sp. nov., isolated from a marine algal debris and emended description of the genus Nisaea Urios et al. 2008.</title>
        <authorList>
            <person name="Kwon K."/>
        </authorList>
    </citation>
    <scope>NUCLEOTIDE SEQUENCE</scope>
    <source>
        <strain evidence="2">MEBiC11861</strain>
    </source>
</reference>
<name>A0A9J7APE2_9PROT</name>
<proteinExistence type="predicted"/>